<dbReference type="SMART" id="SM00271">
    <property type="entry name" value="DnaJ"/>
    <property type="match status" value="1"/>
</dbReference>
<dbReference type="OrthoDB" id="6028181at2"/>
<dbReference type="InterPro" id="IPR001623">
    <property type="entry name" value="DnaJ_domain"/>
</dbReference>
<dbReference type="STRING" id="1475481.GCA_000953855_01696"/>
<gene>
    <name evidence="4" type="ORF">MBSD_n1665</name>
</gene>
<dbReference type="Gene3D" id="1.10.287.110">
    <property type="entry name" value="DnaJ domain"/>
    <property type="match status" value="1"/>
</dbReference>
<keyword evidence="1" id="KW-0143">Chaperone</keyword>
<feature type="compositionally biased region" description="Pro residues" evidence="2">
    <location>
        <begin position="82"/>
        <end position="93"/>
    </location>
</feature>
<evidence type="ECO:0000259" key="3">
    <source>
        <dbReference type="PROSITE" id="PS50076"/>
    </source>
</evidence>
<proteinExistence type="predicted"/>
<evidence type="ECO:0000313" key="4">
    <source>
        <dbReference type="EMBL" id="GAP66358.1"/>
    </source>
</evidence>
<dbReference type="CDD" id="cd06257">
    <property type="entry name" value="DnaJ"/>
    <property type="match status" value="1"/>
</dbReference>
<feature type="region of interest" description="Disordered" evidence="2">
    <location>
        <begin position="73"/>
        <end position="103"/>
    </location>
</feature>
<reference evidence="4" key="1">
    <citation type="submission" date="2015-08" db="EMBL/GenBank/DDBJ databases">
        <title>Complete DNA Sequence of Pseudomonas syringae pv. actinidiae, the Causal Agent of Kiwifruit Canker Disease.</title>
        <authorList>
            <person name="Rikkerink E.H.A."/>
            <person name="Fineran P.C."/>
        </authorList>
    </citation>
    <scope>NUCLEOTIDE SEQUENCE</scope>
    <source>
        <strain evidence="4">SkMP5</strain>
    </source>
</reference>
<dbReference type="RefSeq" id="WP_062536957.1">
    <property type="nucleotide sequence ID" value="NZ_DF970200.1"/>
</dbReference>
<accession>A0A0K8QNB2</accession>
<evidence type="ECO:0000256" key="2">
    <source>
        <dbReference type="SAM" id="MobiDB-lite"/>
    </source>
</evidence>
<evidence type="ECO:0000256" key="1">
    <source>
        <dbReference type="ARBA" id="ARBA00023186"/>
    </source>
</evidence>
<dbReference type="EMBL" id="DF970200">
    <property type="protein sequence ID" value="GAP66358.1"/>
    <property type="molecule type" value="Genomic_DNA"/>
</dbReference>
<dbReference type="AlphaFoldDB" id="A0A0K8QNB2"/>
<sequence length="219" mass="23797">MDDRLELLQAYRRLGLDPGADLAAVEARYRERVMALHPDRHAGGANTIDAGATLTALSAARRLLRDHRRRFGRLPTAAELQPSPPRPQAPPPARGRSPARSPRRHHTLLAAAAAGFAIWAVIEFSRPVPAPTAADAAAHPHAEEPPPAQRARIRLGSSEDEVLAILGRPAYAHDDTWEYGPSRIEFAAGRVSGWYSSPLAPLPVDEHRPLGVRDPLDAH</sequence>
<dbReference type="SUPFAM" id="SSF46565">
    <property type="entry name" value="Chaperone J-domain"/>
    <property type="match status" value="1"/>
</dbReference>
<evidence type="ECO:0000313" key="5">
    <source>
        <dbReference type="Proteomes" id="UP000253740"/>
    </source>
</evidence>
<feature type="domain" description="J" evidence="3">
    <location>
        <begin position="9"/>
        <end position="69"/>
    </location>
</feature>
<name>A0A0K8QNB2_9GAMM</name>
<organism evidence="4">
    <name type="scientific">Mizugakiibacter sediminis</name>
    <dbReference type="NCBI Taxonomy" id="1475481"/>
    <lineage>
        <taxon>Bacteria</taxon>
        <taxon>Pseudomonadati</taxon>
        <taxon>Pseudomonadota</taxon>
        <taxon>Gammaproteobacteria</taxon>
        <taxon>Lysobacterales</taxon>
        <taxon>Rhodanobacteraceae</taxon>
        <taxon>Mizugakiibacter</taxon>
    </lineage>
</organism>
<dbReference type="InterPro" id="IPR036869">
    <property type="entry name" value="J_dom_sf"/>
</dbReference>
<protein>
    <recommendedName>
        <fullName evidence="3">J domain-containing protein</fullName>
    </recommendedName>
</protein>
<keyword evidence="5" id="KW-1185">Reference proteome</keyword>
<dbReference type="Proteomes" id="UP000253740">
    <property type="component" value="Unassembled WGS sequence"/>
</dbReference>
<dbReference type="Pfam" id="PF00226">
    <property type="entry name" value="DnaJ"/>
    <property type="match status" value="1"/>
</dbReference>
<dbReference type="PROSITE" id="PS50076">
    <property type="entry name" value="DNAJ_2"/>
    <property type="match status" value="1"/>
</dbReference>